<evidence type="ECO:0000313" key="3">
    <source>
        <dbReference type="Proteomes" id="UP000031443"/>
    </source>
</evidence>
<protein>
    <submittedName>
        <fullName evidence="2">Uncharacterized protein</fullName>
    </submittedName>
</protein>
<proteinExistence type="predicted"/>
<keyword evidence="1" id="KW-0472">Membrane</keyword>
<evidence type="ECO:0000313" key="2">
    <source>
        <dbReference type="EMBL" id="EMP35415.1"/>
    </source>
</evidence>
<accession>M7BIE3</accession>
<keyword evidence="1" id="KW-0812">Transmembrane</keyword>
<reference evidence="3" key="1">
    <citation type="journal article" date="2013" name="Nat. Genet.">
        <title>The draft genomes of soft-shell turtle and green sea turtle yield insights into the development and evolution of the turtle-specific body plan.</title>
        <authorList>
            <person name="Wang Z."/>
            <person name="Pascual-Anaya J."/>
            <person name="Zadissa A."/>
            <person name="Li W."/>
            <person name="Niimura Y."/>
            <person name="Huang Z."/>
            <person name="Li C."/>
            <person name="White S."/>
            <person name="Xiong Z."/>
            <person name="Fang D."/>
            <person name="Wang B."/>
            <person name="Ming Y."/>
            <person name="Chen Y."/>
            <person name="Zheng Y."/>
            <person name="Kuraku S."/>
            <person name="Pignatelli M."/>
            <person name="Herrero J."/>
            <person name="Beal K."/>
            <person name="Nozawa M."/>
            <person name="Li Q."/>
            <person name="Wang J."/>
            <person name="Zhang H."/>
            <person name="Yu L."/>
            <person name="Shigenobu S."/>
            <person name="Wang J."/>
            <person name="Liu J."/>
            <person name="Flicek P."/>
            <person name="Searle S."/>
            <person name="Wang J."/>
            <person name="Kuratani S."/>
            <person name="Yin Y."/>
            <person name="Aken B."/>
            <person name="Zhang G."/>
            <person name="Irie N."/>
        </authorList>
    </citation>
    <scope>NUCLEOTIDE SEQUENCE [LARGE SCALE GENOMIC DNA]</scope>
</reference>
<dbReference type="EMBL" id="KB528689">
    <property type="protein sequence ID" value="EMP35415.1"/>
    <property type="molecule type" value="Genomic_DNA"/>
</dbReference>
<name>M7BIE3_CHEMY</name>
<dbReference type="AlphaFoldDB" id="M7BIE3"/>
<organism evidence="2 3">
    <name type="scientific">Chelonia mydas</name>
    <name type="common">Green sea-turtle</name>
    <name type="synonym">Chelonia agassizi</name>
    <dbReference type="NCBI Taxonomy" id="8469"/>
    <lineage>
        <taxon>Eukaryota</taxon>
        <taxon>Metazoa</taxon>
        <taxon>Chordata</taxon>
        <taxon>Craniata</taxon>
        <taxon>Vertebrata</taxon>
        <taxon>Euteleostomi</taxon>
        <taxon>Archelosauria</taxon>
        <taxon>Testudinata</taxon>
        <taxon>Testudines</taxon>
        <taxon>Cryptodira</taxon>
        <taxon>Durocryptodira</taxon>
        <taxon>Americhelydia</taxon>
        <taxon>Chelonioidea</taxon>
        <taxon>Cheloniidae</taxon>
        <taxon>Chelonia</taxon>
    </lineage>
</organism>
<evidence type="ECO:0000256" key="1">
    <source>
        <dbReference type="SAM" id="Phobius"/>
    </source>
</evidence>
<gene>
    <name evidence="2" type="ORF">UY3_07378</name>
</gene>
<keyword evidence="1" id="KW-1133">Transmembrane helix</keyword>
<feature type="transmembrane region" description="Helical" evidence="1">
    <location>
        <begin position="40"/>
        <end position="58"/>
    </location>
</feature>
<dbReference type="Proteomes" id="UP000031443">
    <property type="component" value="Unassembled WGS sequence"/>
</dbReference>
<keyword evidence="3" id="KW-1185">Reference proteome</keyword>
<sequence>MGDIDDLESGSRRDTELVNFDSVVCFWDKTLSTPFSLVEYQLAFIIGSGYTIVFSMIFESLSNQHLQATMDSVGTWLVSNRGLDFVTFMGQGQTLWPSQAEAPTLLHPLSPSSRYMTSDR</sequence>